<evidence type="ECO:0000313" key="2">
    <source>
        <dbReference type="Proteomes" id="UP000887563"/>
    </source>
</evidence>
<accession>A0A914LUT5</accession>
<evidence type="ECO:0000313" key="3">
    <source>
        <dbReference type="WBParaSite" id="Minc3s00914g18821"/>
    </source>
</evidence>
<reference evidence="3" key="1">
    <citation type="submission" date="2022-11" db="UniProtKB">
        <authorList>
            <consortium name="WormBaseParasite"/>
        </authorList>
    </citation>
    <scope>IDENTIFICATION</scope>
</reference>
<evidence type="ECO:0000256" key="1">
    <source>
        <dbReference type="SAM" id="Phobius"/>
    </source>
</evidence>
<sequence length="139" mass="16570">MVHVWVVIELSSHQSVHVHVHLSLFSIDVRHSRVNFLFFLLPLRLIGWQFFVFFISQQHIILVTDGLPCSYMKFTARVDALRWFVFGWLVFLGGDVPLRVVNVIRQMFRAVAVFLHLDGRCNRRMDLLNRRRRLRSRLL</sequence>
<keyword evidence="1" id="KW-1133">Transmembrane helix</keyword>
<dbReference type="AlphaFoldDB" id="A0A914LUT5"/>
<organism evidence="2 3">
    <name type="scientific">Meloidogyne incognita</name>
    <name type="common">Southern root-knot nematode worm</name>
    <name type="synonym">Oxyuris incognita</name>
    <dbReference type="NCBI Taxonomy" id="6306"/>
    <lineage>
        <taxon>Eukaryota</taxon>
        <taxon>Metazoa</taxon>
        <taxon>Ecdysozoa</taxon>
        <taxon>Nematoda</taxon>
        <taxon>Chromadorea</taxon>
        <taxon>Rhabditida</taxon>
        <taxon>Tylenchina</taxon>
        <taxon>Tylenchomorpha</taxon>
        <taxon>Tylenchoidea</taxon>
        <taxon>Meloidogynidae</taxon>
        <taxon>Meloidogyninae</taxon>
        <taxon>Meloidogyne</taxon>
        <taxon>Meloidogyne incognita group</taxon>
    </lineage>
</organism>
<dbReference type="WBParaSite" id="Minc3s00914g18821">
    <property type="protein sequence ID" value="Minc3s00914g18821"/>
    <property type="gene ID" value="Minc3s00914g18821"/>
</dbReference>
<protein>
    <submittedName>
        <fullName evidence="3">Uncharacterized protein</fullName>
    </submittedName>
</protein>
<feature type="transmembrane region" description="Helical" evidence="1">
    <location>
        <begin position="36"/>
        <end position="60"/>
    </location>
</feature>
<keyword evidence="2" id="KW-1185">Reference proteome</keyword>
<dbReference type="Proteomes" id="UP000887563">
    <property type="component" value="Unplaced"/>
</dbReference>
<feature type="transmembrane region" description="Helical" evidence="1">
    <location>
        <begin position="80"/>
        <end position="101"/>
    </location>
</feature>
<keyword evidence="1" id="KW-0472">Membrane</keyword>
<name>A0A914LUT5_MELIC</name>
<proteinExistence type="predicted"/>
<keyword evidence="1" id="KW-0812">Transmembrane</keyword>